<feature type="compositionally biased region" description="Polar residues" evidence="5">
    <location>
        <begin position="99"/>
        <end position="120"/>
    </location>
</feature>
<feature type="compositionally biased region" description="Polar residues" evidence="5">
    <location>
        <begin position="210"/>
        <end position="223"/>
    </location>
</feature>
<dbReference type="Proteomes" id="UP000311919">
    <property type="component" value="Unassembled WGS sequence"/>
</dbReference>
<dbReference type="PROSITE" id="PS51469">
    <property type="entry name" value="SUN"/>
    <property type="match status" value="1"/>
</dbReference>
<evidence type="ECO:0000256" key="1">
    <source>
        <dbReference type="ARBA" id="ARBA00004308"/>
    </source>
</evidence>
<feature type="compositionally biased region" description="Basic and acidic residues" evidence="5">
    <location>
        <begin position="612"/>
        <end position="621"/>
    </location>
</feature>
<evidence type="ECO:0000313" key="8">
    <source>
        <dbReference type="EMBL" id="TNN15186.1"/>
    </source>
</evidence>
<dbReference type="PANTHER" id="PTHR12953">
    <property type="entry name" value="MEMBRANE PROTEIN CH1 RELATED"/>
    <property type="match status" value="1"/>
</dbReference>
<dbReference type="InterPro" id="IPR045120">
    <property type="entry name" value="Suco/Slp1-like"/>
</dbReference>
<feature type="region of interest" description="Disordered" evidence="5">
    <location>
        <begin position="1012"/>
        <end position="1036"/>
    </location>
</feature>
<feature type="signal peptide" evidence="6">
    <location>
        <begin position="1"/>
        <end position="15"/>
    </location>
</feature>
<feature type="region of interest" description="Disordered" evidence="5">
    <location>
        <begin position="99"/>
        <end position="124"/>
    </location>
</feature>
<dbReference type="GO" id="GO:0005737">
    <property type="term" value="C:cytoplasm"/>
    <property type="evidence" value="ECO:0007669"/>
    <property type="project" value="TreeGrafter"/>
</dbReference>
<organism evidence="8 9">
    <name type="scientific">Schistosoma japonicum</name>
    <name type="common">Blood fluke</name>
    <dbReference type="NCBI Taxonomy" id="6182"/>
    <lineage>
        <taxon>Eukaryota</taxon>
        <taxon>Metazoa</taxon>
        <taxon>Spiralia</taxon>
        <taxon>Lophotrochozoa</taxon>
        <taxon>Platyhelminthes</taxon>
        <taxon>Trematoda</taxon>
        <taxon>Digenea</taxon>
        <taxon>Strigeidida</taxon>
        <taxon>Schistosomatoidea</taxon>
        <taxon>Schistosomatidae</taxon>
        <taxon>Schistosoma</taxon>
    </lineage>
</organism>
<feature type="compositionally biased region" description="Low complexity" evidence="5">
    <location>
        <begin position="586"/>
        <end position="602"/>
    </location>
</feature>
<dbReference type="OrthoDB" id="266334at2759"/>
<keyword evidence="2" id="KW-0812">Transmembrane</keyword>
<feature type="domain" description="SUN" evidence="7">
    <location>
        <begin position="273"/>
        <end position="448"/>
    </location>
</feature>
<keyword evidence="4" id="KW-0472">Membrane</keyword>
<dbReference type="EMBL" id="SKCS01000153">
    <property type="protein sequence ID" value="TNN15186.1"/>
    <property type="molecule type" value="Genomic_DNA"/>
</dbReference>
<dbReference type="Pfam" id="PF07738">
    <property type="entry name" value="Sad1_UNC"/>
    <property type="match status" value="1"/>
</dbReference>
<dbReference type="STRING" id="6182.A0A4Z2DFE0"/>
<proteinExistence type="predicted"/>
<feature type="compositionally biased region" description="Polar residues" evidence="5">
    <location>
        <begin position="236"/>
        <end position="253"/>
    </location>
</feature>
<evidence type="ECO:0000313" key="9">
    <source>
        <dbReference type="Proteomes" id="UP000311919"/>
    </source>
</evidence>
<feature type="region of interest" description="Disordered" evidence="5">
    <location>
        <begin position="236"/>
        <end position="257"/>
    </location>
</feature>
<keyword evidence="9" id="KW-1185">Reference proteome</keyword>
<reference evidence="8 9" key="1">
    <citation type="submission" date="2019-03" db="EMBL/GenBank/DDBJ databases">
        <title>An improved genome assembly of the fluke Schistosoma japonicum.</title>
        <authorList>
            <person name="Hu W."/>
            <person name="Luo F."/>
            <person name="Yin M."/>
            <person name="Mo X."/>
            <person name="Sun C."/>
            <person name="Wu Q."/>
            <person name="Zhu B."/>
            <person name="Xiang M."/>
            <person name="Wang J."/>
            <person name="Wang Y."/>
            <person name="Zhang T."/>
            <person name="Xu B."/>
            <person name="Zheng H."/>
            <person name="Feng Z."/>
        </authorList>
    </citation>
    <scope>NUCLEOTIDE SEQUENCE [LARGE SCALE GENOMIC DNA]</scope>
    <source>
        <strain evidence="8">HuSjv2</strain>
        <tissue evidence="8">Worms</tissue>
    </source>
</reference>
<evidence type="ECO:0000256" key="3">
    <source>
        <dbReference type="ARBA" id="ARBA00022989"/>
    </source>
</evidence>
<comment type="caution">
    <text evidence="8">The sequence shown here is derived from an EMBL/GenBank/DDBJ whole genome shotgun (WGS) entry which is preliminary data.</text>
</comment>
<feature type="compositionally biased region" description="Polar residues" evidence="5">
    <location>
        <begin position="558"/>
        <end position="568"/>
    </location>
</feature>
<evidence type="ECO:0000256" key="4">
    <source>
        <dbReference type="ARBA" id="ARBA00023136"/>
    </source>
</evidence>
<feature type="region of interest" description="Disordered" evidence="5">
    <location>
        <begin position="191"/>
        <end position="223"/>
    </location>
</feature>
<feature type="compositionally biased region" description="Low complexity" evidence="5">
    <location>
        <begin position="1012"/>
        <end position="1026"/>
    </location>
</feature>
<comment type="subcellular location">
    <subcellularLocation>
        <location evidence="1">Endomembrane system</location>
    </subcellularLocation>
</comment>
<feature type="region of interest" description="Disordered" evidence="5">
    <location>
        <begin position="465"/>
        <end position="533"/>
    </location>
</feature>
<evidence type="ECO:0000259" key="7">
    <source>
        <dbReference type="PROSITE" id="PS51469"/>
    </source>
</evidence>
<feature type="non-terminal residue" evidence="8">
    <location>
        <position position="1114"/>
    </location>
</feature>
<feature type="compositionally biased region" description="Polar residues" evidence="5">
    <location>
        <begin position="511"/>
        <end position="524"/>
    </location>
</feature>
<feature type="compositionally biased region" description="Polar residues" evidence="5">
    <location>
        <begin position="468"/>
        <end position="496"/>
    </location>
</feature>
<dbReference type="PANTHER" id="PTHR12953:SF0">
    <property type="entry name" value="SUN DOMAIN-CONTAINING OSSIFICATION FACTOR"/>
    <property type="match status" value="1"/>
</dbReference>
<accession>A0A4Z2DFE0</accession>
<name>A0A4Z2DFE0_SCHJA</name>
<dbReference type="GO" id="GO:0034975">
    <property type="term" value="P:protein folding in endoplasmic reticulum"/>
    <property type="evidence" value="ECO:0007669"/>
    <property type="project" value="TreeGrafter"/>
</dbReference>
<protein>
    <submittedName>
        <fullName evidence="8">SUN domain-containing ossification factor</fullName>
    </submittedName>
</protein>
<feature type="compositionally biased region" description="Basic and acidic residues" evidence="5">
    <location>
        <begin position="571"/>
        <end position="581"/>
    </location>
</feature>
<keyword evidence="3" id="KW-1133">Transmembrane helix</keyword>
<feature type="chain" id="PRO_5021415611" evidence="6">
    <location>
        <begin position="16"/>
        <end position="1114"/>
    </location>
</feature>
<evidence type="ECO:0000256" key="5">
    <source>
        <dbReference type="SAM" id="MobiDB-lite"/>
    </source>
</evidence>
<feature type="region of interest" description="Disordered" evidence="5">
    <location>
        <begin position="41"/>
        <end position="60"/>
    </location>
</feature>
<feature type="compositionally biased region" description="Polar residues" evidence="5">
    <location>
        <begin position="193"/>
        <end position="202"/>
    </location>
</feature>
<evidence type="ECO:0000256" key="6">
    <source>
        <dbReference type="SAM" id="SignalP"/>
    </source>
</evidence>
<dbReference type="InterPro" id="IPR012919">
    <property type="entry name" value="SUN_dom"/>
</dbReference>
<evidence type="ECO:0000256" key="2">
    <source>
        <dbReference type="ARBA" id="ARBA00022692"/>
    </source>
</evidence>
<feature type="compositionally biased region" description="Low complexity" evidence="5">
    <location>
        <begin position="46"/>
        <end position="55"/>
    </location>
</feature>
<keyword evidence="6" id="KW-0732">Signal</keyword>
<dbReference type="GO" id="GO:0012505">
    <property type="term" value="C:endomembrane system"/>
    <property type="evidence" value="ECO:0007669"/>
    <property type="project" value="UniProtKB-SubCell"/>
</dbReference>
<dbReference type="GO" id="GO:0016020">
    <property type="term" value="C:membrane"/>
    <property type="evidence" value="ECO:0007669"/>
    <property type="project" value="InterPro"/>
</dbReference>
<feature type="region of interest" description="Disordered" evidence="5">
    <location>
        <begin position="557"/>
        <end position="621"/>
    </location>
</feature>
<sequence>MLFVVSLLYFSLLYSLNKEVDIVAESLNGSSELRNLTDFVDDRTRNNNSSDNANHNPKDKYVQSRKYVETSSVSVDVGETEILSHEVVFETPISTNNQFSPSVGASTDESILPTSTQSESAKPDHEVVRESFLKEFPSLDSVAAEGINTHEIPTFNEFHAMISEGSRSRKDQDCEAQNVDVLNSKYDTKTEQEINSAPSSIISEKLPQTHIDTNPSVKSSKGQLVQEVLDRAVLSDSGSSSDVIVTDPSSDQHQPLKGNSIVTSNAEINPKSSSHVTPQPVTTSATTTTRTVADNDALHTPSKMDLTLRRNVASVACGAKMLGSSKAIKNPEAVLNENNDEYMNVPCSEDKWLILEVCQPVQLRTIELANFELFSSRLKSFRVYANDRYPAKSWELIGTFTARDVKGIQSFSVISGKMIKYIKFELIEHYGSEHYCPLTMIRIFGLGSDDLDDDDDVDDIDVRLMNVPDTSSNHESIITSTNGGDQQQSENETTTLDYDHAKNNHKDGRTQQDTLSGSTSGTMEQTEEKRNHIQSSVSYHNEVNLSTHDDQATKKINSDSTMKSSHLNPLSDEHHSNNHNDDGDELSTGSNISSSIDLSTSSHTDVTSNHHQSSDIKNHDKYKLTTTDRQNIEHQSSNNNNNDTNNNNKFCGKVGPVKLFGTEFCPAETVHPSMIHINNNDYSVSDKKSRFSPMTDTKMPTETKLPHVVRIKQPNNYPLQNKSTLNLTSQLSSELFNEVVNEMSLFSRLSNAIKRTLFNTISLFYPSTQDHSGNYLNLHDIVPTSENFHTINYLFNPYGFSNLLCKGSMMYLTVDQIEGLWHLRKCLILLDHHHHQQRQQSSIDSQSLPVDSINPTNLDACSRAVSHLNLTLIINSQHHQSSYELDKSIGHLLIAYQTIKRSKSFMNSPYFFESKLSSFLSLYDISYCEPLDWSWKKLNILLWNNTAYYKCFKLPSFLLSIKHSESLSSSTSPHGSDLVDSTDNDVDDEKVLIGDYHHSADIVISSKNVKSSKSLSSSSSSSPIKSHNTNHPHSREALVVPAALSGSRKSTAFMRLNNRVRIIERNVSVSMRYLEELSQSYRRQMERLSRSFNLTYAWLKVTAQSADERDRQQQ</sequence>
<gene>
    <name evidence="8" type="ORF">EWB00_001533</name>
</gene>
<feature type="compositionally biased region" description="Basic and acidic residues" evidence="5">
    <location>
        <begin position="497"/>
        <end position="510"/>
    </location>
</feature>
<dbReference type="AlphaFoldDB" id="A0A4Z2DFE0"/>